<dbReference type="RefSeq" id="WP_035632804.1">
    <property type="nucleotide sequence ID" value="NZ_CP017479.1"/>
</dbReference>
<evidence type="ECO:0000259" key="1">
    <source>
        <dbReference type="Pfam" id="PF04326"/>
    </source>
</evidence>
<dbReference type="InterPro" id="IPR038475">
    <property type="entry name" value="RecG_C_sf"/>
</dbReference>
<name>A0AAC9I272_9FLAO</name>
<dbReference type="Proteomes" id="UP000175968">
    <property type="component" value="Chromosome"/>
</dbReference>
<evidence type="ECO:0000313" key="3">
    <source>
        <dbReference type="Proteomes" id="UP000175968"/>
    </source>
</evidence>
<dbReference type="Gene3D" id="3.30.565.60">
    <property type="match status" value="1"/>
</dbReference>
<dbReference type="AlphaFoldDB" id="A0AAC9I272"/>
<feature type="domain" description="Schlafen AlbA-2" evidence="1">
    <location>
        <begin position="17"/>
        <end position="142"/>
    </location>
</feature>
<dbReference type="Gene3D" id="3.30.950.30">
    <property type="entry name" value="Schlafen, AAA domain"/>
    <property type="match status" value="1"/>
</dbReference>
<dbReference type="KEGG" id="fgl:EM308_04410"/>
<protein>
    <recommendedName>
        <fullName evidence="1">Schlafen AlbA-2 domain-containing protein</fullName>
    </recommendedName>
</protein>
<reference evidence="2 3" key="1">
    <citation type="submission" date="2016-10" db="EMBL/GenBank/DDBJ databases">
        <title>Flavobacterium gilvum sp. nov., isolated from stream water.</title>
        <authorList>
            <person name="Shin S.-K."/>
            <person name="Cho Y.-J."/>
            <person name="Yi H."/>
        </authorList>
    </citation>
    <scope>NUCLEOTIDE SEQUENCE [LARGE SCALE GENOMIC DNA]</scope>
    <source>
        <strain evidence="2 3">EM1308</strain>
    </source>
</reference>
<sequence>MTEKELQDYLKTRYPIENEKCEWKEFKSLKNSVSGDAGNDVISYISAIANMQGGNLIIGIQDKTLNIIGIQDFAGYTIENIRFRINGNITNLNVETFSVQEFITSDTNKTVWIFQIPKHQFRLPVYAHKKTWQRIDDNLVEMTKARLDAILTQFQVNEDWSKVIIQEATIEDLDQEAIKKARVEFKKRNPKYSDEVDNWNDADFLNKSKLTIKGKITRTALILLGKDESEHYLDSSVKIRWNLKTVDNQDKDFEIFSIPFLLSVDEVYKKIRNLKYRYLRDGTLFPDEVLRYEPFNIRESLNNAIAHQDYSKGARINVVEFEDDHLVFSNYGSFLPKSVEDVVLNDTPEEVYRNPFLVEAMKNLDMIETQGGGIRKIFNFQKQRFFPLPDYNFDDNKVKVTITGKILDENFARILIHNKELRLEEIILLDKVQKKKDISESEFKLLKKNKYIEGRKPNIYLSHIIVESVNNEELKREYLANRSFDDAHFKEMILEYLKKFGKTKRKAIDDLIIPKLSAILSEDKKKKKVTNFLSALGNEGKIQCLPGYYWETV</sequence>
<organism evidence="2 3">
    <name type="scientific">Flavobacterium gilvum</name>
    <dbReference type="NCBI Taxonomy" id="1492737"/>
    <lineage>
        <taxon>Bacteria</taxon>
        <taxon>Pseudomonadati</taxon>
        <taxon>Bacteroidota</taxon>
        <taxon>Flavobacteriia</taxon>
        <taxon>Flavobacteriales</taxon>
        <taxon>Flavobacteriaceae</taxon>
        <taxon>Flavobacterium</taxon>
    </lineage>
</organism>
<gene>
    <name evidence="2" type="ORF">EM308_04410</name>
</gene>
<dbReference type="PANTHER" id="PTHR30595:SF6">
    <property type="entry name" value="SCHLAFEN ALBA-2 DOMAIN-CONTAINING PROTEIN"/>
    <property type="match status" value="1"/>
</dbReference>
<dbReference type="EMBL" id="CP017479">
    <property type="protein sequence ID" value="AOW08806.1"/>
    <property type="molecule type" value="Genomic_DNA"/>
</dbReference>
<dbReference type="Pfam" id="PF04326">
    <property type="entry name" value="SLFN_AlbA_2"/>
    <property type="match status" value="1"/>
</dbReference>
<proteinExistence type="predicted"/>
<dbReference type="Pfam" id="PF13749">
    <property type="entry name" value="HATPase_c_4"/>
    <property type="match status" value="1"/>
</dbReference>
<dbReference type="InterPro" id="IPR038461">
    <property type="entry name" value="Schlafen_AlbA_2_dom_sf"/>
</dbReference>
<accession>A0AAC9I272</accession>
<keyword evidence="3" id="KW-1185">Reference proteome</keyword>
<dbReference type="PANTHER" id="PTHR30595">
    <property type="entry name" value="GLPR-RELATED TRANSCRIPTIONAL REPRESSOR"/>
    <property type="match status" value="1"/>
</dbReference>
<dbReference type="InterPro" id="IPR007421">
    <property type="entry name" value="Schlafen_AlbA_2_dom"/>
</dbReference>
<evidence type="ECO:0000313" key="2">
    <source>
        <dbReference type="EMBL" id="AOW08806.1"/>
    </source>
</evidence>